<keyword evidence="6 7" id="KW-0472">Membrane</keyword>
<keyword evidence="5 7" id="KW-1133">Transmembrane helix</keyword>
<dbReference type="SUPFAM" id="SSF49452">
    <property type="entry name" value="Starch-binding domain-like"/>
    <property type="match status" value="1"/>
</dbReference>
<dbReference type="EMBL" id="GFAH01000216">
    <property type="protein sequence ID" value="JAV48173.1"/>
    <property type="molecule type" value="Transcribed_RNA"/>
</dbReference>
<evidence type="ECO:0000256" key="5">
    <source>
        <dbReference type="ARBA" id="ARBA00022989"/>
    </source>
</evidence>
<keyword evidence="3 7" id="KW-0812">Transmembrane</keyword>
<evidence type="ECO:0000256" key="2">
    <source>
        <dbReference type="ARBA" id="ARBA00008880"/>
    </source>
</evidence>
<evidence type="ECO:0000256" key="7">
    <source>
        <dbReference type="SAM" id="Phobius"/>
    </source>
</evidence>
<dbReference type="AlphaFoldDB" id="A0A1W7RAL0"/>
<protein>
    <submittedName>
        <fullName evidence="10">ER membrane protein complex subunit 7</fullName>
    </submittedName>
</protein>
<feature type="signal peptide" evidence="8">
    <location>
        <begin position="1"/>
        <end position="20"/>
    </location>
</feature>
<dbReference type="GO" id="GO:0072546">
    <property type="term" value="C:EMC complex"/>
    <property type="evidence" value="ECO:0007669"/>
    <property type="project" value="TreeGrafter"/>
</dbReference>
<feature type="transmembrane region" description="Helical" evidence="7">
    <location>
        <begin position="144"/>
        <end position="163"/>
    </location>
</feature>
<dbReference type="PANTHER" id="PTHR13605:SF4">
    <property type="entry name" value="ER MEMBRANE PROTEIN COMPLEX SUBUNIT 7"/>
    <property type="match status" value="1"/>
</dbReference>
<dbReference type="PANTHER" id="PTHR13605">
    <property type="entry name" value="ER MEMBRANE PROTEIN COMPLEX SUBUNIT 7"/>
    <property type="match status" value="1"/>
</dbReference>
<evidence type="ECO:0000256" key="1">
    <source>
        <dbReference type="ARBA" id="ARBA00004167"/>
    </source>
</evidence>
<dbReference type="GO" id="GO:0030246">
    <property type="term" value="F:carbohydrate binding"/>
    <property type="evidence" value="ECO:0007669"/>
    <property type="project" value="InterPro"/>
</dbReference>
<accession>A0A1W7RAL0</accession>
<comment type="similarity">
    <text evidence="2">Belongs to the EMC7 family.</text>
</comment>
<dbReference type="InterPro" id="IPR013784">
    <property type="entry name" value="Carb-bd-like_fold"/>
</dbReference>
<proteinExistence type="inferred from homology"/>
<evidence type="ECO:0000256" key="6">
    <source>
        <dbReference type="ARBA" id="ARBA00023136"/>
    </source>
</evidence>
<evidence type="ECO:0000313" key="10">
    <source>
        <dbReference type="EMBL" id="JAV48173.1"/>
    </source>
</evidence>
<dbReference type="InterPro" id="IPR039163">
    <property type="entry name" value="EMC7"/>
</dbReference>
<dbReference type="Pfam" id="PF09430">
    <property type="entry name" value="EMC7_beta-sandw"/>
    <property type="match status" value="1"/>
</dbReference>
<evidence type="ECO:0000259" key="9">
    <source>
        <dbReference type="Pfam" id="PF09430"/>
    </source>
</evidence>
<comment type="subcellular location">
    <subcellularLocation>
        <location evidence="1">Membrane</location>
        <topology evidence="1">Single-pass membrane protein</topology>
    </subcellularLocation>
</comment>
<feature type="domain" description="ER membrane protein complex subunit 7 beta-sandwich" evidence="9">
    <location>
        <begin position="44"/>
        <end position="152"/>
    </location>
</feature>
<evidence type="ECO:0000256" key="8">
    <source>
        <dbReference type="SAM" id="SignalP"/>
    </source>
</evidence>
<feature type="chain" id="PRO_5010863084" evidence="8">
    <location>
        <begin position="21"/>
        <end position="217"/>
    </location>
</feature>
<name>A0A1W7RAL0_9SCOR</name>
<evidence type="ECO:0000256" key="4">
    <source>
        <dbReference type="ARBA" id="ARBA00022729"/>
    </source>
</evidence>
<dbReference type="InterPro" id="IPR019008">
    <property type="entry name" value="Beta_sandwich_EMC7"/>
</dbReference>
<keyword evidence="4 8" id="KW-0732">Signal</keyword>
<sequence>MSKFRFVTLLLIVLFHVVNGEEDQVYDTYTIEGKIIPPDVVTPEWISATRILVNGGERFGFLKADGSFSLSNLSPGSYVVEVANPNYIYEPARVDINSKGKFRARKVNYVQSSLVQQIPYPLKFKIRGPYKYFQVRETWRITDFLFNPMVLMMVLPLLLIMVLPKMMNAADPETQREMQQMQMPKYDMPELSEMMTSLFTGGKKTQLKSIKTAKKRQ</sequence>
<organism evidence="10">
    <name type="scientific">Hadrurus spadix</name>
    <dbReference type="NCBI Taxonomy" id="141984"/>
    <lineage>
        <taxon>Eukaryota</taxon>
        <taxon>Metazoa</taxon>
        <taxon>Ecdysozoa</taxon>
        <taxon>Arthropoda</taxon>
        <taxon>Chelicerata</taxon>
        <taxon>Arachnida</taxon>
        <taxon>Scorpiones</taxon>
        <taxon>Iurida</taxon>
        <taxon>Iuroidea</taxon>
        <taxon>Hadrurus</taxon>
    </lineage>
</organism>
<evidence type="ECO:0000256" key="3">
    <source>
        <dbReference type="ARBA" id="ARBA00022692"/>
    </source>
</evidence>
<reference evidence="10" key="1">
    <citation type="submission" date="2016-11" db="EMBL/GenBank/DDBJ databases">
        <title>Venom-gland transcriptomics and venom proteomics of the black-back scorpion (Hadrurus spadix) reveal detectability challenges and an unexplored realm of animal toxin diversity.</title>
        <authorList>
            <person name="Rokyta D.R."/>
            <person name="Ward M.J."/>
        </authorList>
    </citation>
    <scope>NUCLEOTIDE SEQUENCE</scope>
    <source>
        <tissue evidence="10">Venom gland</tissue>
    </source>
</reference>